<dbReference type="VEuPathDB" id="FungiDB:F503_02306"/>
<dbReference type="SUPFAM" id="SSF51735">
    <property type="entry name" value="NAD(P)-binding Rossmann-fold domains"/>
    <property type="match status" value="1"/>
</dbReference>
<dbReference type="PANTHER" id="PTHR47706:SF4">
    <property type="entry name" value="NMRA-LIKE DOMAIN-CONTAINING PROTEIN"/>
    <property type="match status" value="1"/>
</dbReference>
<protein>
    <recommendedName>
        <fullName evidence="4">NmrA-like domain-containing protein</fullName>
    </recommendedName>
</protein>
<sequence length="322" mass="35995">MVKVAIAGANSGLALEVIDALVRDQTHEVIALVRKDPSGFPQQANVTWVRTDYQDKAELVKLFRGVSAVLNFIVVNNDPDSAVSKRLIDAAVEAGVHRFAPSEWAMGQKLRDVIDVVPWYQGKLDIQAYLRDINKDKKVIEYSFFHPGMFMEYISTPRQTTKHVPPMPTLWQLGSGRAVVVRGHEHDSITVTSVDDIANIVRLAIEYEGVWPEIGGIQGQQLSVTQFKSIVEAEGALPTGKTEFTIDFAEEEDVKKGVLNVYMPPLSHPSIPEDQRKAWHAPGWSGMLYAMAHGAWTATDEWNKLLPDYKFKTIQEFVKVAI</sequence>
<evidence type="ECO:0000256" key="3">
    <source>
        <dbReference type="ARBA" id="ARBA00023002"/>
    </source>
</evidence>
<name>S3BYD9_OPHP1</name>
<dbReference type="PANTHER" id="PTHR47706">
    <property type="entry name" value="NMRA-LIKE FAMILY PROTEIN"/>
    <property type="match status" value="1"/>
</dbReference>
<dbReference type="Gene3D" id="3.40.50.720">
    <property type="entry name" value="NAD(P)-binding Rossmann-like Domain"/>
    <property type="match status" value="1"/>
</dbReference>
<gene>
    <name evidence="5" type="ORF">F503_02306</name>
</gene>
<evidence type="ECO:0000259" key="4">
    <source>
        <dbReference type="Pfam" id="PF05368"/>
    </source>
</evidence>
<dbReference type="STRING" id="1262450.S3BYD9"/>
<evidence type="ECO:0000313" key="5">
    <source>
        <dbReference type="EMBL" id="EPE05567.1"/>
    </source>
</evidence>
<keyword evidence="6" id="KW-1185">Reference proteome</keyword>
<reference evidence="5 6" key="1">
    <citation type="journal article" date="2013" name="BMC Genomics">
        <title>The genome and transcriptome of the pine saprophyte Ophiostoma piceae, and a comparison with the bark beetle-associated pine pathogen Grosmannia clavigera.</title>
        <authorList>
            <person name="Haridas S."/>
            <person name="Wang Y."/>
            <person name="Lim L."/>
            <person name="Massoumi Alamouti S."/>
            <person name="Jackman S."/>
            <person name="Docking R."/>
            <person name="Robertson G."/>
            <person name="Birol I."/>
            <person name="Bohlmann J."/>
            <person name="Breuil C."/>
        </authorList>
    </citation>
    <scope>NUCLEOTIDE SEQUENCE [LARGE SCALE GENOMIC DNA]</scope>
    <source>
        <strain evidence="5 6">UAMH 11346</strain>
    </source>
</reference>
<comment type="similarity">
    <text evidence="1">Belongs to the NmrA-type oxidoreductase family. Isoflavone reductase subfamily.</text>
</comment>
<evidence type="ECO:0000256" key="1">
    <source>
        <dbReference type="ARBA" id="ARBA00005725"/>
    </source>
</evidence>
<dbReference type="InterPro" id="IPR008030">
    <property type="entry name" value="NmrA-like"/>
</dbReference>
<dbReference type="eggNOG" id="ENOG502RXEE">
    <property type="taxonomic scope" value="Eukaryota"/>
</dbReference>
<accession>S3BYD9</accession>
<dbReference type="AlphaFoldDB" id="S3BYD9"/>
<evidence type="ECO:0000256" key="2">
    <source>
        <dbReference type="ARBA" id="ARBA00022857"/>
    </source>
</evidence>
<evidence type="ECO:0000313" key="6">
    <source>
        <dbReference type="Proteomes" id="UP000016923"/>
    </source>
</evidence>
<keyword evidence="2" id="KW-0521">NADP</keyword>
<dbReference type="InterPro" id="IPR051609">
    <property type="entry name" value="NmrA/Isoflavone_reductase-like"/>
</dbReference>
<dbReference type="HOGENOM" id="CLU_044876_0_2_1"/>
<dbReference type="GO" id="GO:0016491">
    <property type="term" value="F:oxidoreductase activity"/>
    <property type="evidence" value="ECO:0007669"/>
    <property type="project" value="UniProtKB-KW"/>
</dbReference>
<dbReference type="Pfam" id="PF05368">
    <property type="entry name" value="NmrA"/>
    <property type="match status" value="1"/>
</dbReference>
<dbReference type="EMBL" id="KE148156">
    <property type="protein sequence ID" value="EPE05567.1"/>
    <property type="molecule type" value="Genomic_DNA"/>
</dbReference>
<dbReference type="InterPro" id="IPR036291">
    <property type="entry name" value="NAD(P)-bd_dom_sf"/>
</dbReference>
<dbReference type="OMA" id="GIDTCIS"/>
<keyword evidence="3" id="KW-0560">Oxidoreductase</keyword>
<feature type="domain" description="NmrA-like" evidence="4">
    <location>
        <begin position="3"/>
        <end position="206"/>
    </location>
</feature>
<organism evidence="5 6">
    <name type="scientific">Ophiostoma piceae (strain UAMH 11346)</name>
    <name type="common">Sap stain fungus</name>
    <dbReference type="NCBI Taxonomy" id="1262450"/>
    <lineage>
        <taxon>Eukaryota</taxon>
        <taxon>Fungi</taxon>
        <taxon>Dikarya</taxon>
        <taxon>Ascomycota</taxon>
        <taxon>Pezizomycotina</taxon>
        <taxon>Sordariomycetes</taxon>
        <taxon>Sordariomycetidae</taxon>
        <taxon>Ophiostomatales</taxon>
        <taxon>Ophiostomataceae</taxon>
        <taxon>Ophiostoma</taxon>
    </lineage>
</organism>
<dbReference type="Proteomes" id="UP000016923">
    <property type="component" value="Unassembled WGS sequence"/>
</dbReference>
<dbReference type="OrthoDB" id="10000533at2759"/>
<proteinExistence type="inferred from homology"/>